<dbReference type="Pfam" id="PF01261">
    <property type="entry name" value="AP_endonuc_2"/>
    <property type="match status" value="1"/>
</dbReference>
<keyword evidence="3" id="KW-1185">Reference proteome</keyword>
<dbReference type="EMBL" id="BAABEY010000005">
    <property type="protein sequence ID" value="GAA4433215.1"/>
    <property type="molecule type" value="Genomic_DNA"/>
</dbReference>
<evidence type="ECO:0000313" key="3">
    <source>
        <dbReference type="Proteomes" id="UP001501508"/>
    </source>
</evidence>
<dbReference type="SUPFAM" id="SSF51658">
    <property type="entry name" value="Xylose isomerase-like"/>
    <property type="match status" value="1"/>
</dbReference>
<accession>A0ABP8LPC1</accession>
<protein>
    <recommendedName>
        <fullName evidence="1">Xylose isomerase-like TIM barrel domain-containing protein</fullName>
    </recommendedName>
</protein>
<sequence length="301" mass="34091">MTTTILSRRDFLKKAGAATAVGVSGVSWPGFSRKHPVGAHLWVYASAYPPDWDCTPRLEEIFDDMRYAGIEGLEVMDVLLRRNGNPQTLRELSQKYKVRILGTSYSADIWNQALRTRILDDVALVTERLQECGGKTFGISVGTPRRKKTVEELDAQALTLKEIYAICSRHGIVANLHNHTYEVENDLYDLKGTLARLPESKLGPDLAWLVRAGVDPVEFIRKYHRNMVYLHLRDQDQSANWTEAMGEGNINFDAIARVLKEVNYSGPATIELAFPKGFTPTRPLRESWKISRGLVREKFGW</sequence>
<dbReference type="InterPro" id="IPR006311">
    <property type="entry name" value="TAT_signal"/>
</dbReference>
<dbReference type="InterPro" id="IPR036237">
    <property type="entry name" value="Xyl_isomerase-like_sf"/>
</dbReference>
<gene>
    <name evidence="2" type="ORF">GCM10023091_06410</name>
</gene>
<reference evidence="3" key="1">
    <citation type="journal article" date="2019" name="Int. J. Syst. Evol. Microbiol.">
        <title>The Global Catalogue of Microorganisms (GCM) 10K type strain sequencing project: providing services to taxonomists for standard genome sequencing and annotation.</title>
        <authorList>
            <consortium name="The Broad Institute Genomics Platform"/>
            <consortium name="The Broad Institute Genome Sequencing Center for Infectious Disease"/>
            <person name="Wu L."/>
            <person name="Ma J."/>
        </authorList>
    </citation>
    <scope>NUCLEOTIDE SEQUENCE [LARGE SCALE GENOMIC DNA]</scope>
    <source>
        <strain evidence="3">JCM 31920</strain>
    </source>
</reference>
<evidence type="ECO:0000259" key="1">
    <source>
        <dbReference type="Pfam" id="PF01261"/>
    </source>
</evidence>
<dbReference type="InterPro" id="IPR019546">
    <property type="entry name" value="TAT_signal_bac_arc"/>
</dbReference>
<dbReference type="Proteomes" id="UP001501508">
    <property type="component" value="Unassembled WGS sequence"/>
</dbReference>
<dbReference type="PANTHER" id="PTHR12110">
    <property type="entry name" value="HYDROXYPYRUVATE ISOMERASE"/>
    <property type="match status" value="1"/>
</dbReference>
<comment type="caution">
    <text evidence="2">The sequence shown here is derived from an EMBL/GenBank/DDBJ whole genome shotgun (WGS) entry which is preliminary data.</text>
</comment>
<dbReference type="PROSITE" id="PS51318">
    <property type="entry name" value="TAT"/>
    <property type="match status" value="1"/>
</dbReference>
<dbReference type="InterPro" id="IPR013022">
    <property type="entry name" value="Xyl_isomerase-like_TIM-brl"/>
</dbReference>
<dbReference type="NCBIfam" id="TIGR01409">
    <property type="entry name" value="TAT_signal_seq"/>
    <property type="match status" value="1"/>
</dbReference>
<dbReference type="PANTHER" id="PTHR12110:SF41">
    <property type="entry name" value="INOSOSE DEHYDRATASE"/>
    <property type="match status" value="1"/>
</dbReference>
<proteinExistence type="predicted"/>
<evidence type="ECO:0000313" key="2">
    <source>
        <dbReference type="EMBL" id="GAA4433215.1"/>
    </source>
</evidence>
<dbReference type="Gene3D" id="3.20.20.150">
    <property type="entry name" value="Divalent-metal-dependent TIM barrel enzymes"/>
    <property type="match status" value="1"/>
</dbReference>
<name>A0ABP8LPC1_9BACT</name>
<feature type="domain" description="Xylose isomerase-like TIM barrel" evidence="1">
    <location>
        <begin position="65"/>
        <end position="279"/>
    </location>
</feature>
<dbReference type="InterPro" id="IPR050312">
    <property type="entry name" value="IolE/XylAMocC-like"/>
</dbReference>
<organism evidence="2 3">
    <name type="scientific">Ravibacter arvi</name>
    <dbReference type="NCBI Taxonomy" id="2051041"/>
    <lineage>
        <taxon>Bacteria</taxon>
        <taxon>Pseudomonadati</taxon>
        <taxon>Bacteroidota</taxon>
        <taxon>Cytophagia</taxon>
        <taxon>Cytophagales</taxon>
        <taxon>Spirosomataceae</taxon>
        <taxon>Ravibacter</taxon>
    </lineage>
</organism>
<dbReference type="RefSeq" id="WP_345026602.1">
    <property type="nucleotide sequence ID" value="NZ_BAABEY010000005.1"/>
</dbReference>